<keyword evidence="6" id="KW-1185">Reference proteome</keyword>
<evidence type="ECO:0000313" key="5">
    <source>
        <dbReference type="Proteomes" id="UP000236449"/>
    </source>
</evidence>
<dbReference type="Proteomes" id="UP000236547">
    <property type="component" value="Unassembled WGS sequence"/>
</dbReference>
<comment type="caution">
    <text evidence="4">The sequence shown here is derived from an EMBL/GenBank/DDBJ whole genome shotgun (WGS) entry which is preliminary data.</text>
</comment>
<dbReference type="InterPro" id="IPR017927">
    <property type="entry name" value="FAD-bd_FR_type"/>
</dbReference>
<dbReference type="AlphaFoldDB" id="A0A2J8HSW1"/>
<evidence type="ECO:0000313" key="6">
    <source>
        <dbReference type="Proteomes" id="UP000236547"/>
    </source>
</evidence>
<evidence type="ECO:0000259" key="2">
    <source>
        <dbReference type="PROSITE" id="PS51384"/>
    </source>
</evidence>
<evidence type="ECO:0000256" key="1">
    <source>
        <dbReference type="ARBA" id="ARBA00035644"/>
    </source>
</evidence>
<dbReference type="InterPro" id="IPR039374">
    <property type="entry name" value="SIP_fam"/>
</dbReference>
<evidence type="ECO:0000313" key="3">
    <source>
        <dbReference type="EMBL" id="PNH98340.1"/>
    </source>
</evidence>
<evidence type="ECO:0000313" key="4">
    <source>
        <dbReference type="EMBL" id="PNI01350.1"/>
    </source>
</evidence>
<dbReference type="Gene3D" id="3.40.50.80">
    <property type="entry name" value="Nucleotide-binding domain of ferredoxin-NADP reductase (FNR) module"/>
    <property type="match status" value="1"/>
</dbReference>
<dbReference type="Proteomes" id="UP000236449">
    <property type="component" value="Unassembled WGS sequence"/>
</dbReference>
<dbReference type="PANTHER" id="PTHR30157">
    <property type="entry name" value="FERRIC REDUCTASE, NADPH-DEPENDENT"/>
    <property type="match status" value="1"/>
</dbReference>
<proteinExistence type="inferred from homology"/>
<protein>
    <submittedName>
        <fullName evidence="4">NADPH-dependent ferric siderophore reductase</fullName>
    </submittedName>
</protein>
<dbReference type="OrthoDB" id="9814826at2"/>
<dbReference type="InterPro" id="IPR013113">
    <property type="entry name" value="SIP_FAD-bd"/>
</dbReference>
<dbReference type="Pfam" id="PF04954">
    <property type="entry name" value="SIP"/>
    <property type="match status" value="1"/>
</dbReference>
<dbReference type="CDD" id="cd06193">
    <property type="entry name" value="siderophore_interacting"/>
    <property type="match status" value="1"/>
</dbReference>
<dbReference type="GO" id="GO:0016491">
    <property type="term" value="F:oxidoreductase activity"/>
    <property type="evidence" value="ECO:0007669"/>
    <property type="project" value="InterPro"/>
</dbReference>
<dbReference type="EMBL" id="POSM01000036">
    <property type="protein sequence ID" value="PNH98340.1"/>
    <property type="molecule type" value="Genomic_DNA"/>
</dbReference>
<dbReference type="Pfam" id="PF08021">
    <property type="entry name" value="FAD_binding_9"/>
    <property type="match status" value="1"/>
</dbReference>
<gene>
    <name evidence="4" type="ORF">C1N32_20425</name>
    <name evidence="3" type="ORF">C1O25_19025</name>
</gene>
<accession>A0A2J8HSW1</accession>
<dbReference type="EMBL" id="POSK01000022">
    <property type="protein sequence ID" value="PNI01350.1"/>
    <property type="molecule type" value="Genomic_DNA"/>
</dbReference>
<dbReference type="SUPFAM" id="SSF63380">
    <property type="entry name" value="Riboflavin synthase domain-like"/>
    <property type="match status" value="1"/>
</dbReference>
<dbReference type="PANTHER" id="PTHR30157:SF0">
    <property type="entry name" value="NADPH-DEPENDENT FERRIC-CHELATE REDUCTASE"/>
    <property type="match status" value="1"/>
</dbReference>
<organism evidence="4 5">
    <name type="scientific">Vibrio diazotrophicus</name>
    <dbReference type="NCBI Taxonomy" id="685"/>
    <lineage>
        <taxon>Bacteria</taxon>
        <taxon>Pseudomonadati</taxon>
        <taxon>Pseudomonadota</taxon>
        <taxon>Gammaproteobacteria</taxon>
        <taxon>Vibrionales</taxon>
        <taxon>Vibrionaceae</taxon>
        <taxon>Vibrio</taxon>
    </lineage>
</organism>
<dbReference type="PROSITE" id="PS51384">
    <property type="entry name" value="FAD_FR"/>
    <property type="match status" value="1"/>
</dbReference>
<reference evidence="5 6" key="1">
    <citation type="submission" date="2018-01" db="EMBL/GenBank/DDBJ databases">
        <title>Draft genome sequences of six Vibrio diazotrophicus strains isolated from deep-sea sediments of the Baltic Sea.</title>
        <authorList>
            <person name="Castillo D."/>
            <person name="Vandieken V."/>
            <person name="Chiang O."/>
            <person name="Middelboe M."/>
        </authorList>
    </citation>
    <scope>NUCLEOTIDE SEQUENCE [LARGE SCALE GENOMIC DNA]</scope>
    <source>
        <strain evidence="4 5">60.27F</strain>
        <strain evidence="3 6">65.10M</strain>
    </source>
</reference>
<dbReference type="RefSeq" id="WP_102967251.1">
    <property type="nucleotide sequence ID" value="NZ_POSK01000022.1"/>
</dbReference>
<dbReference type="InterPro" id="IPR007037">
    <property type="entry name" value="SIP_rossman_dom"/>
</dbReference>
<dbReference type="InterPro" id="IPR039261">
    <property type="entry name" value="FNR_nucleotide-bd"/>
</dbReference>
<dbReference type="Gene3D" id="2.40.30.10">
    <property type="entry name" value="Translation factors"/>
    <property type="match status" value="1"/>
</dbReference>
<name>A0A2J8HSW1_VIBDI</name>
<dbReference type="InterPro" id="IPR017938">
    <property type="entry name" value="Riboflavin_synthase-like_b-brl"/>
</dbReference>
<feature type="domain" description="FAD-binding FR-type" evidence="2">
    <location>
        <begin position="8"/>
        <end position="127"/>
    </location>
</feature>
<comment type="similarity">
    <text evidence="1">Belongs to the SIP oxidoreductase family.</text>
</comment>
<sequence>MQKNQNKRSAYPLTVIGTAQISPSIQRITLQGDAIAHFGKQNEGDYIKLLFSPEGSTQLSGLEEDARPVMRTYTIREFDEQKNSIVVDFVRHITHDPSSGFAARWAMNAKVGDTISIAGPGQGQSTNPNADWVFLVADMTSLPALAVTLANLDENARGYAVIEVNEHEDVQTLEAPQGVKVIWAVAEYGDKLVDMVKAQVWLEGQCAVWCACEFDSMKALRQYFRNEKEIDRDFIYISSYWKNGVSEDGHKVIKRQDAEEQH</sequence>